<gene>
    <name evidence="1" type="ORF">FCV91_23025</name>
</gene>
<protein>
    <submittedName>
        <fullName evidence="1">Uncharacterized protein</fullName>
    </submittedName>
</protein>
<dbReference type="EMBL" id="SYVO01000109">
    <property type="protein sequence ID" value="TKG02125.1"/>
    <property type="molecule type" value="Genomic_DNA"/>
</dbReference>
<dbReference type="AlphaFoldDB" id="A0A4U2EG86"/>
<evidence type="ECO:0000313" key="1">
    <source>
        <dbReference type="EMBL" id="TKG02125.1"/>
    </source>
</evidence>
<reference evidence="1 2" key="1">
    <citation type="submission" date="2019-04" db="EMBL/GenBank/DDBJ databases">
        <title>A reverse ecology approach based on a biological definition of microbial populations.</title>
        <authorList>
            <person name="Arevalo P."/>
            <person name="Vaninsberghe D."/>
            <person name="Elsherbini J."/>
            <person name="Gore J."/>
            <person name="Polz M."/>
        </authorList>
    </citation>
    <scope>NUCLEOTIDE SEQUENCE [LARGE SCALE GENOMIC DNA]</scope>
    <source>
        <strain evidence="1 2">10N.222.48.A1</strain>
    </source>
</reference>
<proteinExistence type="predicted"/>
<sequence>MYITKAISINDGWGVLCSNQAAFDSVENVVSSIKFEALERLEKAKAVPQGKIRQMTLAKFIRKSSLASAKRSVSTKRKREHLFNNEVSFDGALSFDLACINAIDKWALVETERAQMAKHCDVSVLVIFDHAPDWFHSPQHNDLDRNGGQFEKSLQHIKQNLIPLYHDRPLVVLGISENSSSTELIELDNPLVGASIERSLEFPPEHYQAGVGILSYFSEILQQKYPDVEAKVKIEQDGHKVRMTVDAPDGSQEVVEEALNNYTLVLAKEIPPESLLEDKLQIHKLKMKLDIAEMEVRNTRDFMMIADSTYKERVGSLEQEIEFMRNSIKDQMQLTHKAHNLIGMQCEREKAVSLAHIENQKITLKSLAESNCQNVILYQALSKLNNMVNTESVDQVEAKEALTVIQRESPSTFDKLQGALEGTMYGVSGNILFQIFQQVASLAVA</sequence>
<evidence type="ECO:0000313" key="2">
    <source>
        <dbReference type="Proteomes" id="UP000305840"/>
    </source>
</evidence>
<organism evidence="1 2">
    <name type="scientific">Vibrio lentus</name>
    <dbReference type="NCBI Taxonomy" id="136468"/>
    <lineage>
        <taxon>Bacteria</taxon>
        <taxon>Pseudomonadati</taxon>
        <taxon>Pseudomonadota</taxon>
        <taxon>Gammaproteobacteria</taxon>
        <taxon>Vibrionales</taxon>
        <taxon>Vibrionaceae</taxon>
        <taxon>Vibrio</taxon>
    </lineage>
</organism>
<comment type="caution">
    <text evidence="1">The sequence shown here is derived from an EMBL/GenBank/DDBJ whole genome shotgun (WGS) entry which is preliminary data.</text>
</comment>
<name>A0A4U2EG86_9VIBR</name>
<dbReference type="RefSeq" id="WP_136994768.1">
    <property type="nucleotide sequence ID" value="NZ_SYVO01000109.1"/>
</dbReference>
<dbReference type="Proteomes" id="UP000305840">
    <property type="component" value="Unassembled WGS sequence"/>
</dbReference>
<accession>A0A4U2EG86</accession>